<reference evidence="7" key="1">
    <citation type="submission" date="2022-01" db="EMBL/GenBank/DDBJ databases">
        <authorList>
            <person name="King R."/>
        </authorList>
    </citation>
    <scope>NUCLEOTIDE SEQUENCE</scope>
</reference>
<evidence type="ECO:0000256" key="5">
    <source>
        <dbReference type="ARBA" id="ARBA00035506"/>
    </source>
</evidence>
<evidence type="ECO:0000256" key="4">
    <source>
        <dbReference type="ARBA" id="ARBA00035286"/>
    </source>
</evidence>
<protein>
    <recommendedName>
        <fullName evidence="4">Large ribosomal subunit protein uL22m</fullName>
    </recommendedName>
    <alternativeName>
        <fullName evidence="5">39S ribosomal protein L22, mitochondrial</fullName>
    </alternativeName>
</protein>
<evidence type="ECO:0000313" key="7">
    <source>
        <dbReference type="EMBL" id="CAH1397173.1"/>
    </source>
</evidence>
<evidence type="ECO:0000313" key="8">
    <source>
        <dbReference type="Proteomes" id="UP001152798"/>
    </source>
</evidence>
<name>A0A9P0H854_NEZVI</name>
<dbReference type="PANTHER" id="PTHR13501">
    <property type="entry name" value="CHLOROPLAST 50S RIBOSOMAL PROTEIN L22-RELATED"/>
    <property type="match status" value="1"/>
</dbReference>
<dbReference type="InterPro" id="IPR036394">
    <property type="entry name" value="Ribosomal_uL22_sf"/>
</dbReference>
<dbReference type="AlphaFoldDB" id="A0A9P0H854"/>
<dbReference type="PANTHER" id="PTHR13501:SF8">
    <property type="entry name" value="LARGE RIBOSOMAL SUBUNIT PROTEIN UL22M"/>
    <property type="match status" value="1"/>
</dbReference>
<dbReference type="EMBL" id="OV725079">
    <property type="protein sequence ID" value="CAH1397173.1"/>
    <property type="molecule type" value="Genomic_DNA"/>
</dbReference>
<dbReference type="GO" id="GO:0006412">
    <property type="term" value="P:translation"/>
    <property type="evidence" value="ECO:0007669"/>
    <property type="project" value="InterPro"/>
</dbReference>
<evidence type="ECO:0000256" key="3">
    <source>
        <dbReference type="ARBA" id="ARBA00023274"/>
    </source>
</evidence>
<accession>A0A9P0H854</accession>
<comment type="similarity">
    <text evidence="1 6">Belongs to the universal ribosomal protein uL22 family.</text>
</comment>
<dbReference type="Proteomes" id="UP001152798">
    <property type="component" value="Chromosome 3"/>
</dbReference>
<evidence type="ECO:0000256" key="6">
    <source>
        <dbReference type="RuleBase" id="RU004005"/>
    </source>
</evidence>
<proteinExistence type="inferred from homology"/>
<sequence>MNALKKLFVPIVKVQHQLTRNTFVSQIRNVNYISKAMPPLEEEGRERPEKSKWLAHNDKIYPPQTPDEERRPAFVCHVKKDIKYSPKKMWYIACFVRGMSVDEALIQLNYVPKKGVIAVRQAILEAQELAVENHNVEYKSNLWIAESFVNKGNYIKGIRRHARGRVGEVEYKYCNYYIRLEEGQPPANYYNKPVMDKEILLSKWIEQMRNRKVISSL</sequence>
<dbReference type="GO" id="GO:0005762">
    <property type="term" value="C:mitochondrial large ribosomal subunit"/>
    <property type="evidence" value="ECO:0007669"/>
    <property type="project" value="TreeGrafter"/>
</dbReference>
<dbReference type="OrthoDB" id="416470at2759"/>
<dbReference type="InterPro" id="IPR001063">
    <property type="entry name" value="Ribosomal_uL22"/>
</dbReference>
<keyword evidence="2 6" id="KW-0689">Ribosomal protein</keyword>
<organism evidence="7 8">
    <name type="scientific">Nezara viridula</name>
    <name type="common">Southern green stink bug</name>
    <name type="synonym">Cimex viridulus</name>
    <dbReference type="NCBI Taxonomy" id="85310"/>
    <lineage>
        <taxon>Eukaryota</taxon>
        <taxon>Metazoa</taxon>
        <taxon>Ecdysozoa</taxon>
        <taxon>Arthropoda</taxon>
        <taxon>Hexapoda</taxon>
        <taxon>Insecta</taxon>
        <taxon>Pterygota</taxon>
        <taxon>Neoptera</taxon>
        <taxon>Paraneoptera</taxon>
        <taxon>Hemiptera</taxon>
        <taxon>Heteroptera</taxon>
        <taxon>Panheteroptera</taxon>
        <taxon>Pentatomomorpha</taxon>
        <taxon>Pentatomoidea</taxon>
        <taxon>Pentatomidae</taxon>
        <taxon>Pentatominae</taxon>
        <taxon>Nezara</taxon>
    </lineage>
</organism>
<evidence type="ECO:0000256" key="2">
    <source>
        <dbReference type="ARBA" id="ARBA00022980"/>
    </source>
</evidence>
<dbReference type="Pfam" id="PF00237">
    <property type="entry name" value="Ribosomal_L22"/>
    <property type="match status" value="1"/>
</dbReference>
<gene>
    <name evidence="7" type="ORF">NEZAVI_LOCUS7072</name>
</gene>
<dbReference type="SUPFAM" id="SSF54843">
    <property type="entry name" value="Ribosomal protein L22"/>
    <property type="match status" value="1"/>
</dbReference>
<dbReference type="Gene3D" id="3.90.470.10">
    <property type="entry name" value="Ribosomal protein L22/L17"/>
    <property type="match status" value="1"/>
</dbReference>
<keyword evidence="3 6" id="KW-0687">Ribonucleoprotein</keyword>
<keyword evidence="8" id="KW-1185">Reference proteome</keyword>
<dbReference type="GO" id="GO:0003735">
    <property type="term" value="F:structural constituent of ribosome"/>
    <property type="evidence" value="ECO:0007669"/>
    <property type="project" value="InterPro"/>
</dbReference>
<dbReference type="InterPro" id="IPR047867">
    <property type="entry name" value="Ribosomal_uL22_bac/org-type"/>
</dbReference>
<dbReference type="CDD" id="cd00336">
    <property type="entry name" value="Ribosomal_L22"/>
    <property type="match status" value="1"/>
</dbReference>
<evidence type="ECO:0000256" key="1">
    <source>
        <dbReference type="ARBA" id="ARBA00009451"/>
    </source>
</evidence>